<accession>A0A0F7S6N8</accession>
<sequence length="575" mass="64836">MEGSATPYHTINETLRPPHSESSSNIRPSDLLEERLADAEKEVAIAFQTLAYDELILAATEALKYQPQTPIKTVIKSRKNLLWARAHAYHNQNLHELALKDARAALKLDPDDIAAYIRAAVLLSNTGHKEQAFSCLDTAHSLASKYEIASRALWMRRIDKQRRKVSGLSWRIIDRLPNEILIEVASHLNVANRNSMSQTCRLWRRVLISAPSLWTSLTIVMEGNYMTSSKVVEWMRYINMRSERANHCLEHVVFKGSFPAMVLRTVCSILRLSAASLKHIEIPTIIGYNPFLAFEFGTFEETQMDFSLAEHLVEWELADSIAYERRTALPLSVTFPKLTKLSNLDPKYGSQLKLAFPNLVDLQYDPNSTLPHTFDNLVHILTTSPKLRRLSFMSGELWVRHQDVREALLNLHHLEELDMAAMYTQEQDLINEYLVPRAVSSESGQTEVLVPLPKLRILALDASSRSQLNKLTISLSVREQLRQGENLTTAKHLAANRVHALPRSPAPAVSPFQRGTTSAGSSESSEELQGPRLKDSSDCARLQCVKLTGIVAIPNRIETVLNSVTDKLIIQYDPL</sequence>
<dbReference type="EMBL" id="CCFA01002742">
    <property type="protein sequence ID" value="CDW98031.1"/>
    <property type="molecule type" value="Genomic_DNA"/>
</dbReference>
<evidence type="ECO:0000259" key="2">
    <source>
        <dbReference type="PROSITE" id="PS50181"/>
    </source>
</evidence>
<proteinExistence type="predicted"/>
<dbReference type="InterPro" id="IPR011990">
    <property type="entry name" value="TPR-like_helical_dom_sf"/>
</dbReference>
<evidence type="ECO:0000313" key="3">
    <source>
        <dbReference type="EMBL" id="CDW98031.1"/>
    </source>
</evidence>
<gene>
    <name evidence="3" type="primary">SSCI45730.1</name>
</gene>
<dbReference type="Gene3D" id="1.25.40.10">
    <property type="entry name" value="Tetratricopeptide repeat domain"/>
    <property type="match status" value="1"/>
</dbReference>
<dbReference type="SMART" id="SM00256">
    <property type="entry name" value="FBOX"/>
    <property type="match status" value="1"/>
</dbReference>
<dbReference type="Pfam" id="PF13181">
    <property type="entry name" value="TPR_8"/>
    <property type="match status" value="1"/>
</dbReference>
<dbReference type="InterPro" id="IPR001810">
    <property type="entry name" value="F-box_dom"/>
</dbReference>
<feature type="domain" description="F-box" evidence="2">
    <location>
        <begin position="170"/>
        <end position="217"/>
    </location>
</feature>
<evidence type="ECO:0000313" key="4">
    <source>
        <dbReference type="Proteomes" id="UP000242770"/>
    </source>
</evidence>
<dbReference type="Proteomes" id="UP000242770">
    <property type="component" value="Unassembled WGS sequence"/>
</dbReference>
<feature type="region of interest" description="Disordered" evidence="1">
    <location>
        <begin position="1"/>
        <end position="27"/>
    </location>
</feature>
<protein>
    <recommendedName>
        <fullName evidence="2">F-box domain-containing protein</fullName>
    </recommendedName>
</protein>
<keyword evidence="4" id="KW-1185">Reference proteome</keyword>
<dbReference type="STRING" id="49012.A0A0F7S6N8"/>
<reference evidence="4" key="1">
    <citation type="submission" date="2014-06" db="EMBL/GenBank/DDBJ databases">
        <authorList>
            <person name="Berkman P.J."/>
        </authorList>
    </citation>
    <scope>NUCLEOTIDE SEQUENCE [LARGE SCALE GENOMIC DNA]</scope>
</reference>
<evidence type="ECO:0000256" key="1">
    <source>
        <dbReference type="SAM" id="MobiDB-lite"/>
    </source>
</evidence>
<dbReference type="SUPFAM" id="SSF48452">
    <property type="entry name" value="TPR-like"/>
    <property type="match status" value="1"/>
</dbReference>
<dbReference type="GO" id="GO:0031398">
    <property type="term" value="P:positive regulation of protein ubiquitination"/>
    <property type="evidence" value="ECO:0007669"/>
    <property type="project" value="TreeGrafter"/>
</dbReference>
<dbReference type="PROSITE" id="PS50181">
    <property type="entry name" value="FBOX"/>
    <property type="match status" value="1"/>
</dbReference>
<dbReference type="AlphaFoldDB" id="A0A0F7S6N8"/>
<dbReference type="SMART" id="SM00028">
    <property type="entry name" value="TPR"/>
    <property type="match status" value="2"/>
</dbReference>
<name>A0A0F7S6N8_9BASI</name>
<dbReference type="SUPFAM" id="SSF81383">
    <property type="entry name" value="F-box domain"/>
    <property type="match status" value="1"/>
</dbReference>
<dbReference type="PANTHER" id="PTHR20933">
    <property type="entry name" value="F-BOX ONLY PROTEIN 33"/>
    <property type="match status" value="1"/>
</dbReference>
<organism evidence="3 4">
    <name type="scientific">Sporisorium scitamineum</name>
    <dbReference type="NCBI Taxonomy" id="49012"/>
    <lineage>
        <taxon>Eukaryota</taxon>
        <taxon>Fungi</taxon>
        <taxon>Dikarya</taxon>
        <taxon>Basidiomycota</taxon>
        <taxon>Ustilaginomycotina</taxon>
        <taxon>Ustilaginomycetes</taxon>
        <taxon>Ustilaginales</taxon>
        <taxon>Ustilaginaceae</taxon>
        <taxon>Sporisorium</taxon>
    </lineage>
</organism>
<dbReference type="Gene3D" id="1.20.1280.50">
    <property type="match status" value="1"/>
</dbReference>
<feature type="region of interest" description="Disordered" evidence="1">
    <location>
        <begin position="504"/>
        <end position="534"/>
    </location>
</feature>
<dbReference type="InterPro" id="IPR036047">
    <property type="entry name" value="F-box-like_dom_sf"/>
</dbReference>
<dbReference type="InterPro" id="IPR019734">
    <property type="entry name" value="TPR_rpt"/>
</dbReference>
<dbReference type="Pfam" id="PF12937">
    <property type="entry name" value="F-box-like"/>
    <property type="match status" value="1"/>
</dbReference>
<dbReference type="PANTHER" id="PTHR20933:SF4">
    <property type="entry name" value="F-BOX INVOLVED IN POLYQ PATHOGENESIS, ISOFORM A"/>
    <property type="match status" value="1"/>
</dbReference>